<evidence type="ECO:0000313" key="2">
    <source>
        <dbReference type="EMBL" id="RDJ26150.1"/>
    </source>
</evidence>
<sequence>MGAAGRVGFAVEIAPAPSQREKPDVTALPDARIELMRPFIPARDFGLSQDFYRALGFEVAVVAPRIATVTASDGKTGFLLQDFYQKDLAENLMMQIIVPSIDVWWAHIQSQSLPEHFGVKEPKPPVVEPWGLRVAYVWDPSGILWHVAARN</sequence>
<dbReference type="Pfam" id="PF00903">
    <property type="entry name" value="Glyoxalase"/>
    <property type="match status" value="1"/>
</dbReference>
<proteinExistence type="predicted"/>
<dbReference type="Proteomes" id="UP000255207">
    <property type="component" value="Unassembled WGS sequence"/>
</dbReference>
<evidence type="ECO:0000259" key="1">
    <source>
        <dbReference type="Pfam" id="PF00903"/>
    </source>
</evidence>
<evidence type="ECO:0000313" key="3">
    <source>
        <dbReference type="Proteomes" id="UP000255207"/>
    </source>
</evidence>
<dbReference type="AlphaFoldDB" id="A0A370L7K5"/>
<feature type="domain" description="Glyoxalase/fosfomycin resistance/dioxygenase" evidence="1">
    <location>
        <begin position="40"/>
        <end position="146"/>
    </location>
</feature>
<keyword evidence="3" id="KW-1185">Reference proteome</keyword>
<dbReference type="InterPro" id="IPR004360">
    <property type="entry name" value="Glyas_Fos-R_dOase_dom"/>
</dbReference>
<protein>
    <submittedName>
        <fullName evidence="2">Glyoxalase</fullName>
    </submittedName>
</protein>
<name>A0A370L7K5_9HYPH</name>
<comment type="caution">
    <text evidence="2">The sequence shown here is derived from an EMBL/GenBank/DDBJ whole genome shotgun (WGS) entry which is preliminary data.</text>
</comment>
<organism evidence="2 3">
    <name type="scientific">Bosea caraganae</name>
    <dbReference type="NCBI Taxonomy" id="2763117"/>
    <lineage>
        <taxon>Bacteria</taxon>
        <taxon>Pseudomonadati</taxon>
        <taxon>Pseudomonadota</taxon>
        <taxon>Alphaproteobacteria</taxon>
        <taxon>Hyphomicrobiales</taxon>
        <taxon>Boseaceae</taxon>
        <taxon>Bosea</taxon>
    </lineage>
</organism>
<dbReference type="InterPro" id="IPR029068">
    <property type="entry name" value="Glyas_Bleomycin-R_OHBP_Dase"/>
</dbReference>
<dbReference type="Gene3D" id="3.10.180.10">
    <property type="entry name" value="2,3-Dihydroxybiphenyl 1,2-Dioxygenase, domain 1"/>
    <property type="match status" value="1"/>
</dbReference>
<dbReference type="EMBL" id="QQTP01000004">
    <property type="protein sequence ID" value="RDJ26150.1"/>
    <property type="molecule type" value="Genomic_DNA"/>
</dbReference>
<accession>A0A370L7K5</accession>
<dbReference type="SUPFAM" id="SSF54593">
    <property type="entry name" value="Glyoxalase/Bleomycin resistance protein/Dihydroxybiphenyl dioxygenase"/>
    <property type="match status" value="1"/>
</dbReference>
<gene>
    <name evidence="2" type="ORF">DWE98_09935</name>
</gene>
<reference evidence="3" key="1">
    <citation type="submission" date="2018-07" db="EMBL/GenBank/DDBJ databases">
        <authorList>
            <person name="Safronova V.I."/>
            <person name="Chirak E.R."/>
            <person name="Sazanova A.L."/>
        </authorList>
    </citation>
    <scope>NUCLEOTIDE SEQUENCE [LARGE SCALE GENOMIC DNA]</scope>
    <source>
        <strain evidence="3">RCAM04685</strain>
    </source>
</reference>